<proteinExistence type="predicted"/>
<dbReference type="PANTHER" id="PTHR43553">
    <property type="entry name" value="HEAVY METAL TRANSPORTER"/>
    <property type="match status" value="1"/>
</dbReference>
<gene>
    <name evidence="5" type="ORF">E6K80_04560</name>
</gene>
<reference evidence="5 6" key="1">
    <citation type="journal article" date="2019" name="Nat. Microbiol.">
        <title>Mediterranean grassland soil C-N compound turnover is dependent on rainfall and depth, and is mediated by genomically divergent microorganisms.</title>
        <authorList>
            <person name="Diamond S."/>
            <person name="Andeer P.F."/>
            <person name="Li Z."/>
            <person name="Crits-Christoph A."/>
            <person name="Burstein D."/>
            <person name="Anantharaman K."/>
            <person name="Lane K.R."/>
            <person name="Thomas B.C."/>
            <person name="Pan C."/>
            <person name="Northen T.R."/>
            <person name="Banfield J.F."/>
        </authorList>
    </citation>
    <scope>NUCLEOTIDE SEQUENCE [LARGE SCALE GENOMIC DNA]</scope>
    <source>
        <strain evidence="5">WS_10</strain>
    </source>
</reference>
<dbReference type="AlphaFoldDB" id="A0A538U7C3"/>
<evidence type="ECO:0000256" key="3">
    <source>
        <dbReference type="ARBA" id="ARBA00022840"/>
    </source>
</evidence>
<keyword evidence="3 5" id="KW-0067">ATP-binding</keyword>
<dbReference type="Proteomes" id="UP000319836">
    <property type="component" value="Unassembled WGS sequence"/>
</dbReference>
<keyword evidence="1" id="KW-0813">Transport</keyword>
<dbReference type="PROSITE" id="PS50893">
    <property type="entry name" value="ABC_TRANSPORTER_2"/>
    <property type="match status" value="1"/>
</dbReference>
<dbReference type="EMBL" id="VBPA01000102">
    <property type="protein sequence ID" value="TMQ71786.1"/>
    <property type="molecule type" value="Genomic_DNA"/>
</dbReference>
<evidence type="ECO:0000256" key="2">
    <source>
        <dbReference type="ARBA" id="ARBA00022741"/>
    </source>
</evidence>
<evidence type="ECO:0000313" key="6">
    <source>
        <dbReference type="Proteomes" id="UP000319836"/>
    </source>
</evidence>
<name>A0A538U7C3_UNCEI</name>
<dbReference type="SMART" id="SM00382">
    <property type="entry name" value="AAA"/>
    <property type="match status" value="2"/>
</dbReference>
<feature type="domain" description="ABC transporter" evidence="4">
    <location>
        <begin position="4"/>
        <end position="235"/>
    </location>
</feature>
<dbReference type="InterPro" id="IPR015856">
    <property type="entry name" value="ABC_transpr_CbiO/EcfA_su"/>
</dbReference>
<dbReference type="InterPro" id="IPR027417">
    <property type="entry name" value="P-loop_NTPase"/>
</dbReference>
<keyword evidence="2" id="KW-0547">Nucleotide-binding</keyword>
<evidence type="ECO:0000259" key="4">
    <source>
        <dbReference type="PROSITE" id="PS50893"/>
    </source>
</evidence>
<protein>
    <submittedName>
        <fullName evidence="5">ATP-binding cassette domain-containing protein</fullName>
    </submittedName>
</protein>
<dbReference type="SUPFAM" id="SSF52540">
    <property type="entry name" value="P-loop containing nucleoside triphosphate hydrolases"/>
    <property type="match status" value="2"/>
</dbReference>
<accession>A0A538U7C3</accession>
<dbReference type="InterPro" id="IPR003439">
    <property type="entry name" value="ABC_transporter-like_ATP-bd"/>
</dbReference>
<dbReference type="GO" id="GO:0005524">
    <property type="term" value="F:ATP binding"/>
    <property type="evidence" value="ECO:0007669"/>
    <property type="project" value="UniProtKB-KW"/>
</dbReference>
<sequence length="442" mass="46778">MTLLVARDLAVIPPGARSPVAEGFSLAVEPGEWIAITGPNGGGKTSLLLGLAGLWPTRGELRFDGRSWPGSARPERSAMAVVLQDPSSQILQPTVREEIAFGLRNRGLDGVTVDSRIESWSRSLGLESELERNPADLSAGRQQMVLLAAALAGEPKLLLADEATAHLDVGARTLVLDAVRERTSRGMATLWVTQFPDEIQQADRILSVGQSSPSEGFSSARPASGPERVRIDVRPVDPAADGPRVVIASFLRISLPSRGITAVVGPNGIGKSALLGAVAGHSPIAQVSVAWTEPPDPPPIAALQYPEQQIFEEDPADEMVYSAVSRGIARDRSLALACSFLRSLEMDPESILARRTWILSTGEKRILEIVSTLIAPACLYLLDEPTAGLDGVRRAALGAAISRVAESKPILVATQDVGWVAGLGSTVLRLNSSARAPPQASH</sequence>
<dbReference type="InterPro" id="IPR050095">
    <property type="entry name" value="ECF_ABC_transporter_ATP-bd"/>
</dbReference>
<dbReference type="InterPro" id="IPR003593">
    <property type="entry name" value="AAA+_ATPase"/>
</dbReference>
<dbReference type="GO" id="GO:0042626">
    <property type="term" value="F:ATPase-coupled transmembrane transporter activity"/>
    <property type="evidence" value="ECO:0007669"/>
    <property type="project" value="TreeGrafter"/>
</dbReference>
<organism evidence="5 6">
    <name type="scientific">Eiseniibacteriota bacterium</name>
    <dbReference type="NCBI Taxonomy" id="2212470"/>
    <lineage>
        <taxon>Bacteria</taxon>
        <taxon>Candidatus Eiseniibacteriota</taxon>
    </lineage>
</organism>
<dbReference type="Gene3D" id="3.40.50.300">
    <property type="entry name" value="P-loop containing nucleotide triphosphate hydrolases"/>
    <property type="match status" value="2"/>
</dbReference>
<dbReference type="GO" id="GO:0016887">
    <property type="term" value="F:ATP hydrolysis activity"/>
    <property type="evidence" value="ECO:0007669"/>
    <property type="project" value="InterPro"/>
</dbReference>
<dbReference type="GO" id="GO:0043190">
    <property type="term" value="C:ATP-binding cassette (ABC) transporter complex"/>
    <property type="evidence" value="ECO:0007669"/>
    <property type="project" value="TreeGrafter"/>
</dbReference>
<evidence type="ECO:0000256" key="1">
    <source>
        <dbReference type="ARBA" id="ARBA00022448"/>
    </source>
</evidence>
<dbReference type="Pfam" id="PF00005">
    <property type="entry name" value="ABC_tran"/>
    <property type="match status" value="2"/>
</dbReference>
<comment type="caution">
    <text evidence="5">The sequence shown here is derived from an EMBL/GenBank/DDBJ whole genome shotgun (WGS) entry which is preliminary data.</text>
</comment>
<dbReference type="CDD" id="cd03225">
    <property type="entry name" value="ABC_cobalt_CbiO_domain1"/>
    <property type="match status" value="1"/>
</dbReference>
<evidence type="ECO:0000313" key="5">
    <source>
        <dbReference type="EMBL" id="TMQ71786.1"/>
    </source>
</evidence>